<comment type="caution">
    <text evidence="5">The sequence shown here is derived from an EMBL/GenBank/DDBJ whole genome shotgun (WGS) entry which is preliminary data.</text>
</comment>
<dbReference type="Proteomes" id="UP000019681">
    <property type="component" value="Unassembled WGS sequence"/>
</dbReference>
<keyword evidence="2" id="KW-0645">Protease</keyword>
<dbReference type="InterPro" id="IPR023430">
    <property type="entry name" value="Pept_HybD-like_dom_sf"/>
</dbReference>
<keyword evidence="6" id="KW-1185">Reference proteome</keyword>
<dbReference type="GO" id="GO:0004190">
    <property type="term" value="F:aspartic-type endopeptidase activity"/>
    <property type="evidence" value="ECO:0007669"/>
    <property type="project" value="UniProtKB-KW"/>
</dbReference>
<dbReference type="GO" id="GO:0016485">
    <property type="term" value="P:protein processing"/>
    <property type="evidence" value="ECO:0007669"/>
    <property type="project" value="TreeGrafter"/>
</dbReference>
<dbReference type="PANTHER" id="PTHR30302:SF1">
    <property type="entry name" value="HYDROGENASE 2 MATURATION PROTEASE"/>
    <property type="match status" value="1"/>
</dbReference>
<name>A0A017RRQ8_9CLOT</name>
<evidence type="ECO:0000313" key="5">
    <source>
        <dbReference type="EMBL" id="EYE87286.1"/>
    </source>
</evidence>
<keyword evidence="4" id="KW-0378">Hydrolase</keyword>
<dbReference type="AlphaFoldDB" id="A0A017RRQ8"/>
<dbReference type="STRING" id="1403537.Q428_14125"/>
<proteinExistence type="inferred from homology"/>
<dbReference type="InterPro" id="IPR000671">
    <property type="entry name" value="Peptidase_A31"/>
</dbReference>
<dbReference type="EMBL" id="AZQP01000074">
    <property type="protein sequence ID" value="EYE87286.1"/>
    <property type="molecule type" value="Genomic_DNA"/>
</dbReference>
<dbReference type="PRINTS" id="PR00446">
    <property type="entry name" value="HYDRGNUPTAKE"/>
</dbReference>
<dbReference type="PANTHER" id="PTHR30302">
    <property type="entry name" value="HYDROGENASE 1 MATURATION PROTEASE"/>
    <property type="match status" value="1"/>
</dbReference>
<evidence type="ECO:0000256" key="3">
    <source>
        <dbReference type="ARBA" id="ARBA00022750"/>
    </source>
</evidence>
<sequence length="153" mass="17022">MKRAVLGIGNILLHDDGIGIHVINELEKEELVGVDLIDGGTAILDLLDIFINNDYIIIVDSLKGGHEPGTIYKLSAEDMDGYIKGNTSLHDVQILDIVKQAKYLGFCPQVTILGIEPEKIDYEIGLTDRLKNQLPQLIKIVKDELEEKEKCQV</sequence>
<evidence type="ECO:0008006" key="7">
    <source>
        <dbReference type="Google" id="ProtNLM"/>
    </source>
</evidence>
<keyword evidence="3" id="KW-0064">Aspartyl protease</keyword>
<dbReference type="Pfam" id="PF01750">
    <property type="entry name" value="HycI"/>
    <property type="match status" value="1"/>
</dbReference>
<evidence type="ECO:0000256" key="4">
    <source>
        <dbReference type="ARBA" id="ARBA00022801"/>
    </source>
</evidence>
<accession>A0A017RRQ8</accession>
<dbReference type="GO" id="GO:0008047">
    <property type="term" value="F:enzyme activator activity"/>
    <property type="evidence" value="ECO:0007669"/>
    <property type="project" value="InterPro"/>
</dbReference>
<evidence type="ECO:0000256" key="1">
    <source>
        <dbReference type="ARBA" id="ARBA00006814"/>
    </source>
</evidence>
<dbReference type="NCBIfam" id="TIGR00072">
    <property type="entry name" value="hydrog_prot"/>
    <property type="match status" value="1"/>
</dbReference>
<evidence type="ECO:0000313" key="6">
    <source>
        <dbReference type="Proteomes" id="UP000019681"/>
    </source>
</evidence>
<dbReference type="RefSeq" id="WP_242847849.1">
    <property type="nucleotide sequence ID" value="NZ_AZQP01000074.1"/>
</dbReference>
<dbReference type="Gene3D" id="3.40.50.1450">
    <property type="entry name" value="HybD-like"/>
    <property type="match status" value="1"/>
</dbReference>
<protein>
    <recommendedName>
        <fullName evidence="7">Hydrogenase maturation protease</fullName>
    </recommendedName>
</protein>
<dbReference type="SUPFAM" id="SSF53163">
    <property type="entry name" value="HybD-like"/>
    <property type="match status" value="1"/>
</dbReference>
<gene>
    <name evidence="5" type="ORF">Q428_14125</name>
</gene>
<organism evidence="5 6">
    <name type="scientific">Fervidicella metallireducens AeB</name>
    <dbReference type="NCBI Taxonomy" id="1403537"/>
    <lineage>
        <taxon>Bacteria</taxon>
        <taxon>Bacillati</taxon>
        <taxon>Bacillota</taxon>
        <taxon>Clostridia</taxon>
        <taxon>Eubacteriales</taxon>
        <taxon>Clostridiaceae</taxon>
        <taxon>Fervidicella</taxon>
    </lineage>
</organism>
<comment type="similarity">
    <text evidence="1">Belongs to the peptidase A31 family.</text>
</comment>
<evidence type="ECO:0000256" key="2">
    <source>
        <dbReference type="ARBA" id="ARBA00022670"/>
    </source>
</evidence>
<reference evidence="5 6" key="1">
    <citation type="journal article" date="2014" name="Genome Announc.">
        <title>Draft Genome Sequence of Fervidicella metallireducens Strain AeBT, an Iron-Reducing Thermoanaerobe from the Great Artesian Basin.</title>
        <authorList>
            <person name="Patel B.K."/>
        </authorList>
    </citation>
    <scope>NUCLEOTIDE SEQUENCE [LARGE SCALE GENOMIC DNA]</scope>
    <source>
        <strain evidence="5 6">AeB</strain>
    </source>
</reference>